<dbReference type="Proteomes" id="UP000009874">
    <property type="component" value="Unassembled WGS sequence"/>
</dbReference>
<dbReference type="SUPFAM" id="SSF51905">
    <property type="entry name" value="FAD/NAD(P)-binding domain"/>
    <property type="match status" value="1"/>
</dbReference>
<dbReference type="GO" id="GO:0046168">
    <property type="term" value="P:glycerol-3-phosphate catabolic process"/>
    <property type="evidence" value="ECO:0007669"/>
    <property type="project" value="TreeGrafter"/>
</dbReference>
<evidence type="ECO:0000256" key="5">
    <source>
        <dbReference type="ARBA" id="ARBA00022827"/>
    </source>
</evidence>
<accession>K9DCB5</accession>
<dbReference type="Gene3D" id="3.30.9.10">
    <property type="entry name" value="D-Amino Acid Oxidase, subunit A, domain 2"/>
    <property type="match status" value="1"/>
</dbReference>
<evidence type="ECO:0008006" key="12">
    <source>
        <dbReference type="Google" id="ProtNLM"/>
    </source>
</evidence>
<evidence type="ECO:0000313" key="10">
    <source>
        <dbReference type="EMBL" id="EKU82329.1"/>
    </source>
</evidence>
<evidence type="ECO:0000259" key="9">
    <source>
        <dbReference type="Pfam" id="PF16901"/>
    </source>
</evidence>
<dbReference type="PANTHER" id="PTHR11985:SF35">
    <property type="entry name" value="ANAEROBIC GLYCEROL-3-PHOSPHATE DEHYDROGENASE SUBUNIT A"/>
    <property type="match status" value="1"/>
</dbReference>
<gene>
    <name evidence="10" type="ORF">HMPREF9710_02352</name>
</gene>
<feature type="region of interest" description="Disordered" evidence="7">
    <location>
        <begin position="232"/>
        <end position="253"/>
    </location>
</feature>
<dbReference type="OrthoDB" id="9766796at2"/>
<dbReference type="eggNOG" id="COG0578">
    <property type="taxonomic scope" value="Bacteria"/>
</dbReference>
<dbReference type="PANTHER" id="PTHR11985">
    <property type="entry name" value="GLYCEROL-3-PHOSPHATE DEHYDROGENASE"/>
    <property type="match status" value="1"/>
</dbReference>
<protein>
    <recommendedName>
        <fullName evidence="12">Glycerol-3-phosphate dehydrogenase</fullName>
    </recommendedName>
</protein>
<evidence type="ECO:0000259" key="8">
    <source>
        <dbReference type="Pfam" id="PF01266"/>
    </source>
</evidence>
<dbReference type="InterPro" id="IPR036188">
    <property type="entry name" value="FAD/NAD-bd_sf"/>
</dbReference>
<evidence type="ECO:0000256" key="1">
    <source>
        <dbReference type="ARBA" id="ARBA00001974"/>
    </source>
</evidence>
<comment type="caution">
    <text evidence="10">The sequence shown here is derived from an EMBL/GenBank/DDBJ whole genome shotgun (WGS) entry which is preliminary data.</text>
</comment>
<feature type="compositionally biased region" description="Gly residues" evidence="7">
    <location>
        <begin position="232"/>
        <end position="242"/>
    </location>
</feature>
<feature type="compositionally biased region" description="Low complexity" evidence="7">
    <location>
        <begin position="135"/>
        <end position="144"/>
    </location>
</feature>
<evidence type="ECO:0000256" key="6">
    <source>
        <dbReference type="ARBA" id="ARBA00023002"/>
    </source>
</evidence>
<name>K9DCB5_9BURK</name>
<feature type="domain" description="FAD dependent oxidoreductase" evidence="8">
    <location>
        <begin position="14"/>
        <end position="382"/>
    </location>
</feature>
<keyword evidence="5" id="KW-0274">FAD</keyword>
<dbReference type="PRINTS" id="PR01001">
    <property type="entry name" value="FADG3PDH"/>
</dbReference>
<sequence>MSGANVFPPGRDWDLLVIGGGITGAGILLEAARRDLKTLLVEQKDFAWGTSSRSSKLVHGGLRYLASGDLRLTRDAVRERESLLRAAPGLVEPQGFAFADHGTDVKRRLGFLSMLRVYEVLAGRREPRWERPESSRMPSPNSPEANPAGGIRYTDAKTDDARLVLRVIDEARAHGAVACNYVTVQALVRDGGKVHGAMLRDERSQAETAVRARVVVNATGAWSDLLGGAAGGEAGGKAGGKAGSTKPDRAPRLRPLRGSHLVLPARRLPLAQAVSLLHPADSRPVFAFPWEGVTLVGTDADHEQGLNTEPRITRPEFDYLMAALHAQFPQLGLSEQDVVATFAGVRPVIDGGQHGAPSSEKRDHFVWSEPGLVSVAGGKLTTFRAIALDVLRHVSQQLPGWQLRAERGPVFARVSVPARHDLPPGVLRRLAGRYGAQAKPLLLAARKGELECIPGTQTLWAELRWAARSEQVYQLDDLLLRRTRLGIQLPNGGLDQMTRIRAICQPELGWDDARWEAQERRYLAEWGKQYGVPPVA</sequence>
<comment type="cofactor">
    <cofactor evidence="1">
        <name>FAD</name>
        <dbReference type="ChEBI" id="CHEBI:57692"/>
    </cofactor>
</comment>
<organism evidence="10 11">
    <name type="scientific">Massilia timonae CCUG 45783</name>
    <dbReference type="NCBI Taxonomy" id="883126"/>
    <lineage>
        <taxon>Bacteria</taxon>
        <taxon>Pseudomonadati</taxon>
        <taxon>Pseudomonadota</taxon>
        <taxon>Betaproteobacteria</taxon>
        <taxon>Burkholderiales</taxon>
        <taxon>Oxalobacteraceae</taxon>
        <taxon>Telluria group</taxon>
        <taxon>Massilia</taxon>
    </lineage>
</organism>
<dbReference type="AlphaFoldDB" id="K9DCB5"/>
<dbReference type="RefSeq" id="WP_005666626.1">
    <property type="nucleotide sequence ID" value="NZ_JH992923.1"/>
</dbReference>
<feature type="domain" description="Alpha-glycerophosphate oxidase C-terminal" evidence="9">
    <location>
        <begin position="417"/>
        <end position="514"/>
    </location>
</feature>
<dbReference type="GO" id="GO:0004368">
    <property type="term" value="F:glycerol-3-phosphate dehydrogenase (quinone) activity"/>
    <property type="evidence" value="ECO:0007669"/>
    <property type="project" value="InterPro"/>
</dbReference>
<dbReference type="Pfam" id="PF01266">
    <property type="entry name" value="DAO"/>
    <property type="match status" value="1"/>
</dbReference>
<dbReference type="Gene3D" id="1.10.8.870">
    <property type="entry name" value="Alpha-glycerophosphate oxidase, cap domain"/>
    <property type="match status" value="1"/>
</dbReference>
<keyword evidence="3" id="KW-0285">Flavoprotein</keyword>
<dbReference type="InterPro" id="IPR006076">
    <property type="entry name" value="FAD-dep_OxRdtase"/>
</dbReference>
<dbReference type="InterPro" id="IPR000447">
    <property type="entry name" value="G3P_DH_FAD-dep"/>
</dbReference>
<evidence type="ECO:0000256" key="4">
    <source>
        <dbReference type="ARBA" id="ARBA00022798"/>
    </source>
</evidence>
<feature type="region of interest" description="Disordered" evidence="7">
    <location>
        <begin position="128"/>
        <end position="153"/>
    </location>
</feature>
<dbReference type="Pfam" id="PF16901">
    <property type="entry name" value="DAO_C"/>
    <property type="match status" value="1"/>
</dbReference>
<evidence type="ECO:0000256" key="7">
    <source>
        <dbReference type="SAM" id="MobiDB-lite"/>
    </source>
</evidence>
<dbReference type="InterPro" id="IPR038299">
    <property type="entry name" value="DAO_C_sf"/>
</dbReference>
<dbReference type="STRING" id="47229.LO55_3073"/>
<dbReference type="Gene3D" id="3.50.50.60">
    <property type="entry name" value="FAD/NAD(P)-binding domain"/>
    <property type="match status" value="1"/>
</dbReference>
<keyword evidence="4" id="KW-0319">Glycerol metabolism</keyword>
<dbReference type="EMBL" id="AGZI01000027">
    <property type="protein sequence ID" value="EKU82329.1"/>
    <property type="molecule type" value="Genomic_DNA"/>
</dbReference>
<keyword evidence="6" id="KW-0560">Oxidoreductase</keyword>
<evidence type="ECO:0000256" key="2">
    <source>
        <dbReference type="ARBA" id="ARBA00007330"/>
    </source>
</evidence>
<keyword evidence="11" id="KW-1185">Reference proteome</keyword>
<reference evidence="10 11" key="1">
    <citation type="submission" date="2012-09" db="EMBL/GenBank/DDBJ databases">
        <title>The Genome Sequence of Massilia timonae CCUG 45783.</title>
        <authorList>
            <consortium name="The Broad Institute Genome Sequencing Platform"/>
            <person name="Earl A."/>
            <person name="Ward D."/>
            <person name="Feldgarden M."/>
            <person name="Gevers D."/>
            <person name="Huys G."/>
            <person name="Walker B."/>
            <person name="Young S.K."/>
            <person name="Zeng Q."/>
            <person name="Gargeya S."/>
            <person name="Fitzgerald M."/>
            <person name="Haas B."/>
            <person name="Abouelleil A."/>
            <person name="Alvarado L."/>
            <person name="Arachchi H.M."/>
            <person name="Berlin A.M."/>
            <person name="Chapman S.B."/>
            <person name="Goldberg J."/>
            <person name="Griggs A."/>
            <person name="Gujja S."/>
            <person name="Hansen M."/>
            <person name="Howarth C."/>
            <person name="Imamovic A."/>
            <person name="Larimer J."/>
            <person name="McCowen C."/>
            <person name="Montmayeur A."/>
            <person name="Murphy C."/>
            <person name="Neiman D."/>
            <person name="Pearson M."/>
            <person name="Priest M."/>
            <person name="Roberts A."/>
            <person name="Saif S."/>
            <person name="Shea T."/>
            <person name="Sisk P."/>
            <person name="Sykes S."/>
            <person name="Wortman J."/>
            <person name="Nusbaum C."/>
            <person name="Birren B."/>
        </authorList>
    </citation>
    <scope>NUCLEOTIDE SEQUENCE [LARGE SCALE GENOMIC DNA]</scope>
    <source>
        <strain evidence="10 11">CCUG 45783</strain>
    </source>
</reference>
<evidence type="ECO:0000256" key="3">
    <source>
        <dbReference type="ARBA" id="ARBA00022630"/>
    </source>
</evidence>
<dbReference type="PATRIC" id="fig|883126.3.peg.2384"/>
<proteinExistence type="inferred from homology"/>
<evidence type="ECO:0000313" key="11">
    <source>
        <dbReference type="Proteomes" id="UP000009874"/>
    </source>
</evidence>
<comment type="similarity">
    <text evidence="2">Belongs to the FAD-dependent glycerol-3-phosphate dehydrogenase family.</text>
</comment>
<dbReference type="InterPro" id="IPR031656">
    <property type="entry name" value="DAO_C"/>
</dbReference>
<dbReference type="GO" id="GO:0006071">
    <property type="term" value="P:glycerol metabolic process"/>
    <property type="evidence" value="ECO:0007669"/>
    <property type="project" value="UniProtKB-KW"/>
</dbReference>
<dbReference type="HOGENOM" id="CLU_015740_5_1_4"/>